<reference evidence="8 9" key="1">
    <citation type="submission" date="2020-08" db="EMBL/GenBank/DDBJ databases">
        <title>Genomic Encyclopedia of Type Strains, Phase IV (KMG-IV): sequencing the most valuable type-strain genomes for metagenomic binning, comparative biology and taxonomic classification.</title>
        <authorList>
            <person name="Goeker M."/>
        </authorList>
    </citation>
    <scope>NUCLEOTIDE SEQUENCE [LARGE SCALE GENOMIC DNA]</scope>
    <source>
        <strain evidence="8 9">DSM 14878</strain>
    </source>
</reference>
<dbReference type="Proteomes" id="UP000532936">
    <property type="component" value="Unassembled WGS sequence"/>
</dbReference>
<evidence type="ECO:0000256" key="5">
    <source>
        <dbReference type="ARBA" id="ARBA00022691"/>
    </source>
</evidence>
<accession>A0A7W6F0I9</accession>
<dbReference type="SUPFAM" id="SSF53335">
    <property type="entry name" value="S-adenosyl-L-methionine-dependent methyltransferases"/>
    <property type="match status" value="1"/>
</dbReference>
<keyword evidence="5" id="KW-0949">S-adenosyl-L-methionine</keyword>
<name>A0A7W6F0I9_9CAUL</name>
<dbReference type="PROSITE" id="PS00092">
    <property type="entry name" value="N6_MTASE"/>
    <property type="match status" value="1"/>
</dbReference>
<comment type="catalytic activity">
    <reaction evidence="6">
        <text>a 2'-deoxyadenosine in DNA + S-adenosyl-L-methionine = an N(6)-methyl-2'-deoxyadenosine in DNA + S-adenosyl-L-homocysteine + H(+)</text>
        <dbReference type="Rhea" id="RHEA:15197"/>
        <dbReference type="Rhea" id="RHEA-COMP:12418"/>
        <dbReference type="Rhea" id="RHEA-COMP:12419"/>
        <dbReference type="ChEBI" id="CHEBI:15378"/>
        <dbReference type="ChEBI" id="CHEBI:57856"/>
        <dbReference type="ChEBI" id="CHEBI:59789"/>
        <dbReference type="ChEBI" id="CHEBI:90615"/>
        <dbReference type="ChEBI" id="CHEBI:90616"/>
        <dbReference type="EC" id="2.1.1.72"/>
    </reaction>
</comment>
<dbReference type="RefSeq" id="WP_183197377.1">
    <property type="nucleotide sequence ID" value="NZ_JACIDA010000002.1"/>
</dbReference>
<dbReference type="InterPro" id="IPR002052">
    <property type="entry name" value="DNA_methylase_N6_adenine_CS"/>
</dbReference>
<keyword evidence="4 8" id="KW-0808">Transferase</keyword>
<dbReference type="PRINTS" id="PR00506">
    <property type="entry name" value="D21N6MTFRASE"/>
</dbReference>
<dbReference type="Pfam" id="PF01555">
    <property type="entry name" value="N6_N4_Mtase"/>
    <property type="match status" value="1"/>
</dbReference>
<dbReference type="InterPro" id="IPR002295">
    <property type="entry name" value="N4/N6-MTase_EcoPI_Mod-like"/>
</dbReference>
<evidence type="ECO:0000259" key="7">
    <source>
        <dbReference type="Pfam" id="PF01555"/>
    </source>
</evidence>
<dbReference type="InterPro" id="IPR029063">
    <property type="entry name" value="SAM-dependent_MTases_sf"/>
</dbReference>
<evidence type="ECO:0000256" key="2">
    <source>
        <dbReference type="ARBA" id="ARBA00011900"/>
    </source>
</evidence>
<evidence type="ECO:0000313" key="9">
    <source>
        <dbReference type="Proteomes" id="UP000532936"/>
    </source>
</evidence>
<comment type="similarity">
    <text evidence="1">Belongs to the N(4)/N(6)-methyltransferase family.</text>
</comment>
<gene>
    <name evidence="8" type="ORF">GGR11_002472</name>
</gene>
<dbReference type="Gene3D" id="3.40.50.150">
    <property type="entry name" value="Vaccinia Virus protein VP39"/>
    <property type="match status" value="1"/>
</dbReference>
<evidence type="ECO:0000256" key="4">
    <source>
        <dbReference type="ARBA" id="ARBA00022679"/>
    </source>
</evidence>
<evidence type="ECO:0000256" key="1">
    <source>
        <dbReference type="ARBA" id="ARBA00006594"/>
    </source>
</evidence>
<evidence type="ECO:0000256" key="6">
    <source>
        <dbReference type="ARBA" id="ARBA00047942"/>
    </source>
</evidence>
<dbReference type="AlphaFoldDB" id="A0A7W6F0I9"/>
<evidence type="ECO:0000313" key="8">
    <source>
        <dbReference type="EMBL" id="MBB3872919.1"/>
    </source>
</evidence>
<dbReference type="GO" id="GO:0009007">
    <property type="term" value="F:site-specific DNA-methyltransferase (adenine-specific) activity"/>
    <property type="evidence" value="ECO:0007669"/>
    <property type="project" value="UniProtKB-EC"/>
</dbReference>
<feature type="domain" description="DNA methylase N-4/N-6" evidence="7">
    <location>
        <begin position="65"/>
        <end position="407"/>
    </location>
</feature>
<proteinExistence type="inferred from homology"/>
<dbReference type="GO" id="GO:0032259">
    <property type="term" value="P:methylation"/>
    <property type="evidence" value="ECO:0007669"/>
    <property type="project" value="UniProtKB-KW"/>
</dbReference>
<evidence type="ECO:0000256" key="3">
    <source>
        <dbReference type="ARBA" id="ARBA00022603"/>
    </source>
</evidence>
<dbReference type="InterPro" id="IPR002941">
    <property type="entry name" value="DNA_methylase_N4/N6"/>
</dbReference>
<protein>
    <recommendedName>
        <fullName evidence="2">site-specific DNA-methyltransferase (adenine-specific)</fullName>
        <ecNumber evidence="2">2.1.1.72</ecNumber>
    </recommendedName>
</protein>
<comment type="caution">
    <text evidence="8">The sequence shown here is derived from an EMBL/GenBank/DDBJ whole genome shotgun (WGS) entry which is preliminary data.</text>
</comment>
<dbReference type="EC" id="2.1.1.72" evidence="2"/>
<keyword evidence="3 8" id="KW-0489">Methyltransferase</keyword>
<sequence>MPTLEFKGKPFVYSHHLAVPFRELRVVADKSAPGPVGPALDDSLVIHGDNLHALKALLPRYAGKVDVIYIDPPYNTGKDDWRYNDRVDSPLMNSWLGSLVNKEDMERHDKWLCMMWPRLHLLYDLLSPSGVLFVSIDDNEAGPLKALLGEIFGEDNWLGTIVWKNATDNNPTRIAIEHEYVHVWARSKEESASVWKAPLSDVKDVMLAKGEELLATFKGDADLSAAYRVWHKSVKSQLGPLAGYEMIDRKGIYAASRSVHNPGKQGYDWELLNPLTQTYVPKPLMGYRFPEETRDQLLAEDRIIFSDDPGQLIRLKTYLETYQEKMPSVVEIDGRRGANELRQLSAGMSDLKFKNPKTFTLIEWLLSYVAKPDALVLDSFAGSGTTAHAVLSLNKADGGDRRFILVEAGDYADGLTAERVRRTIKGVPAASDAAIREGLGGSFSYCELGEEMNIERFFAGEGAEPGWSRLAEYVAYTATGATLSVGEEGADGYAGAVAGFRLHLIYRPDQTWMRSNAAMLDMATAERIAAAAEGKPVLIFAAGKFVAQKTLSAMGVTFCQLPYAIHRILGDGTETGPAGDAA</sequence>
<dbReference type="GO" id="GO:0003677">
    <property type="term" value="F:DNA binding"/>
    <property type="evidence" value="ECO:0007669"/>
    <property type="project" value="InterPro"/>
</dbReference>
<dbReference type="EMBL" id="JACIDA010000002">
    <property type="protein sequence ID" value="MBB3872919.1"/>
    <property type="molecule type" value="Genomic_DNA"/>
</dbReference>
<dbReference type="GO" id="GO:0008170">
    <property type="term" value="F:N-methyltransferase activity"/>
    <property type="evidence" value="ECO:0007669"/>
    <property type="project" value="InterPro"/>
</dbReference>
<organism evidence="8 9">
    <name type="scientific">Brevundimonas mediterranea</name>
    <dbReference type="NCBI Taxonomy" id="74329"/>
    <lineage>
        <taxon>Bacteria</taxon>
        <taxon>Pseudomonadati</taxon>
        <taxon>Pseudomonadota</taxon>
        <taxon>Alphaproteobacteria</taxon>
        <taxon>Caulobacterales</taxon>
        <taxon>Caulobacteraceae</taxon>
        <taxon>Brevundimonas</taxon>
    </lineage>
</organism>